<evidence type="ECO:0000259" key="2">
    <source>
        <dbReference type="PROSITE" id="PS51384"/>
    </source>
</evidence>
<dbReference type="InterPro" id="IPR017927">
    <property type="entry name" value="FAD-bd_FR_type"/>
</dbReference>
<keyword evidence="4" id="KW-1185">Reference proteome</keyword>
<dbReference type="PANTHER" id="PTHR30157">
    <property type="entry name" value="FERRIC REDUCTASE, NADPH-DEPENDENT"/>
    <property type="match status" value="1"/>
</dbReference>
<feature type="domain" description="FAD-binding FR-type" evidence="2">
    <location>
        <begin position="14"/>
        <end position="137"/>
    </location>
</feature>
<gene>
    <name evidence="3" type="ORF">HB662_04655</name>
</gene>
<dbReference type="InterPro" id="IPR013113">
    <property type="entry name" value="SIP_FAD-bd"/>
</dbReference>
<organism evidence="3 4">
    <name type="scientific">Falsiroseomonas frigidaquae</name>
    <dbReference type="NCBI Taxonomy" id="487318"/>
    <lineage>
        <taxon>Bacteria</taxon>
        <taxon>Pseudomonadati</taxon>
        <taxon>Pseudomonadota</taxon>
        <taxon>Alphaproteobacteria</taxon>
        <taxon>Acetobacterales</taxon>
        <taxon>Roseomonadaceae</taxon>
        <taxon>Falsiroseomonas</taxon>
    </lineage>
</organism>
<name>A0ABX1EU24_9PROT</name>
<dbReference type="PANTHER" id="PTHR30157:SF0">
    <property type="entry name" value="NADPH-DEPENDENT FERRIC-CHELATE REDUCTASE"/>
    <property type="match status" value="1"/>
</dbReference>
<dbReference type="InterPro" id="IPR007037">
    <property type="entry name" value="SIP_rossman_dom"/>
</dbReference>
<dbReference type="CDD" id="cd06193">
    <property type="entry name" value="siderophore_interacting"/>
    <property type="match status" value="1"/>
</dbReference>
<dbReference type="RefSeq" id="WP_168047723.1">
    <property type="nucleotide sequence ID" value="NZ_JAATJR010000002.1"/>
</dbReference>
<dbReference type="PROSITE" id="PS51384">
    <property type="entry name" value="FAD_FR"/>
    <property type="match status" value="1"/>
</dbReference>
<dbReference type="InterPro" id="IPR039374">
    <property type="entry name" value="SIP_fam"/>
</dbReference>
<evidence type="ECO:0000256" key="1">
    <source>
        <dbReference type="ARBA" id="ARBA00035644"/>
    </source>
</evidence>
<dbReference type="Proteomes" id="UP000765160">
    <property type="component" value="Unassembled WGS sequence"/>
</dbReference>
<dbReference type="Pfam" id="PF04954">
    <property type="entry name" value="SIP"/>
    <property type="match status" value="1"/>
</dbReference>
<sequence length="291" mass="31081">MTEHPAQPWTARWRGMRRLAVLRAAAVTPGLRRITLGGPEGPGLDGGPNLKLLLPPRPGVPLHLPPRGADGKPVWVEDALKPVIRTYTVSRIDPLAGELDIDFVLHGDEGVASAWAARARPGDAVGVAGLGGRTVRPAARTILAGDHTALPAITNILAALPPEARGEAFLQVPGPQEQVGLRHPPGVSVTWLHADPHSDALVRAVQALAIAPGEDVFAWVGTESTAARALRAHLRDSCGVDRRRMLVIGYWKLGMSETEYGRQLDHDRDADYHAVAREEAAGHNRNQDAAA</sequence>
<proteinExistence type="inferred from homology"/>
<evidence type="ECO:0000313" key="4">
    <source>
        <dbReference type="Proteomes" id="UP000765160"/>
    </source>
</evidence>
<dbReference type="Gene3D" id="2.40.30.10">
    <property type="entry name" value="Translation factors"/>
    <property type="match status" value="1"/>
</dbReference>
<comment type="similarity">
    <text evidence="1">Belongs to the SIP oxidoreductase family.</text>
</comment>
<reference evidence="3 4" key="1">
    <citation type="submission" date="2020-03" db="EMBL/GenBank/DDBJ databases">
        <title>Roseomonas selenitidurans sp. nov. isolated from soil.</title>
        <authorList>
            <person name="Liu H."/>
        </authorList>
    </citation>
    <scope>NUCLEOTIDE SEQUENCE [LARGE SCALE GENOMIC DNA]</scope>
    <source>
        <strain evidence="3 4">JCM 15073</strain>
    </source>
</reference>
<dbReference type="InterPro" id="IPR039261">
    <property type="entry name" value="FNR_nucleotide-bd"/>
</dbReference>
<accession>A0ABX1EU24</accession>
<evidence type="ECO:0000313" key="3">
    <source>
        <dbReference type="EMBL" id="NKE44053.1"/>
    </source>
</evidence>
<protein>
    <submittedName>
        <fullName evidence="3">Siderophore-interacting protein</fullName>
    </submittedName>
</protein>
<dbReference type="SUPFAM" id="SSF63380">
    <property type="entry name" value="Riboflavin synthase domain-like"/>
    <property type="match status" value="1"/>
</dbReference>
<dbReference type="InterPro" id="IPR017938">
    <property type="entry name" value="Riboflavin_synthase-like_b-brl"/>
</dbReference>
<dbReference type="EMBL" id="JAAVTX010000002">
    <property type="protein sequence ID" value="NKE44053.1"/>
    <property type="molecule type" value="Genomic_DNA"/>
</dbReference>
<dbReference type="Pfam" id="PF08021">
    <property type="entry name" value="FAD_binding_9"/>
    <property type="match status" value="1"/>
</dbReference>
<comment type="caution">
    <text evidence="3">The sequence shown here is derived from an EMBL/GenBank/DDBJ whole genome shotgun (WGS) entry which is preliminary data.</text>
</comment>
<dbReference type="Gene3D" id="3.40.50.80">
    <property type="entry name" value="Nucleotide-binding domain of ferredoxin-NADP reductase (FNR) module"/>
    <property type="match status" value="1"/>
</dbReference>